<evidence type="ECO:0000256" key="11">
    <source>
        <dbReference type="SAM" id="Phobius"/>
    </source>
</evidence>
<dbReference type="InterPro" id="IPR045851">
    <property type="entry name" value="AMP-bd_C_sf"/>
</dbReference>
<feature type="transmembrane region" description="Helical" evidence="11">
    <location>
        <begin position="20"/>
        <end position="41"/>
    </location>
</feature>
<dbReference type="PANTHER" id="PTHR30046:SF0">
    <property type="entry name" value="FLAGELLAR M-RING PROTEIN"/>
    <property type="match status" value="1"/>
</dbReference>
<dbReference type="RefSeq" id="WP_377935137.1">
    <property type="nucleotide sequence ID" value="NZ_JBHUEA010000018.1"/>
</dbReference>
<keyword evidence="15" id="KW-1185">Reference proteome</keyword>
<keyword evidence="5 11" id="KW-0812">Transmembrane</keyword>
<evidence type="ECO:0000256" key="1">
    <source>
        <dbReference type="ARBA" id="ARBA00004117"/>
    </source>
</evidence>
<keyword evidence="14" id="KW-0966">Cell projection</keyword>
<dbReference type="Proteomes" id="UP001597347">
    <property type="component" value="Unassembled WGS sequence"/>
</dbReference>
<comment type="similarity">
    <text evidence="3 9">Belongs to the FliF family.</text>
</comment>
<feature type="domain" description="Flagellar M-ring N-terminal" evidence="12">
    <location>
        <begin position="45"/>
        <end position="215"/>
    </location>
</feature>
<dbReference type="InterPro" id="IPR043427">
    <property type="entry name" value="YscJ/FliF"/>
</dbReference>
<dbReference type="PANTHER" id="PTHR30046">
    <property type="entry name" value="FLAGELLAR M-RING PROTEIN"/>
    <property type="match status" value="1"/>
</dbReference>
<dbReference type="Pfam" id="PF08345">
    <property type="entry name" value="YscJ_FliF_C"/>
    <property type="match status" value="1"/>
</dbReference>
<comment type="caution">
    <text evidence="14">The sequence shown here is derived from an EMBL/GenBank/DDBJ whole genome shotgun (WGS) entry which is preliminary data.</text>
</comment>
<comment type="function">
    <text evidence="9">The M ring may be actively involved in energy transduction.</text>
</comment>
<evidence type="ECO:0000256" key="5">
    <source>
        <dbReference type="ARBA" id="ARBA00022692"/>
    </source>
</evidence>
<evidence type="ECO:0000259" key="13">
    <source>
        <dbReference type="Pfam" id="PF08345"/>
    </source>
</evidence>
<dbReference type="InterPro" id="IPR000067">
    <property type="entry name" value="FlgMring_FliF"/>
</dbReference>
<keyword evidence="6 11" id="KW-1133">Transmembrane helix</keyword>
<dbReference type="PIRSF" id="PIRSF004862">
    <property type="entry name" value="FliF"/>
    <property type="match status" value="1"/>
</dbReference>
<accession>A0ABW4LFC7</accession>
<evidence type="ECO:0000256" key="4">
    <source>
        <dbReference type="ARBA" id="ARBA00022475"/>
    </source>
</evidence>
<feature type="region of interest" description="Disordered" evidence="10">
    <location>
        <begin position="260"/>
        <end position="288"/>
    </location>
</feature>
<evidence type="ECO:0000256" key="8">
    <source>
        <dbReference type="ARBA" id="ARBA00023143"/>
    </source>
</evidence>
<organism evidence="14 15">
    <name type="scientific">Amnibacterium endophyticum</name>
    <dbReference type="NCBI Taxonomy" id="2109337"/>
    <lineage>
        <taxon>Bacteria</taxon>
        <taxon>Bacillati</taxon>
        <taxon>Actinomycetota</taxon>
        <taxon>Actinomycetes</taxon>
        <taxon>Micrococcales</taxon>
        <taxon>Microbacteriaceae</taxon>
        <taxon>Amnibacterium</taxon>
    </lineage>
</organism>
<evidence type="ECO:0000256" key="9">
    <source>
        <dbReference type="PIRNR" id="PIRNR004862"/>
    </source>
</evidence>
<gene>
    <name evidence="14" type="primary">fliF</name>
    <name evidence="14" type="ORF">ACFSBI_11745</name>
</gene>
<name>A0ABW4LFC7_9MICO</name>
<feature type="transmembrane region" description="Helical" evidence="11">
    <location>
        <begin position="425"/>
        <end position="446"/>
    </location>
</feature>
<keyword evidence="4" id="KW-1003">Cell membrane</keyword>
<keyword evidence="14" id="KW-0282">Flagellum</keyword>
<feature type="domain" description="Flagellar M-ring C-terminal" evidence="13">
    <location>
        <begin position="244"/>
        <end position="398"/>
    </location>
</feature>
<evidence type="ECO:0000313" key="15">
    <source>
        <dbReference type="Proteomes" id="UP001597347"/>
    </source>
</evidence>
<evidence type="ECO:0000256" key="3">
    <source>
        <dbReference type="ARBA" id="ARBA00007971"/>
    </source>
</evidence>
<evidence type="ECO:0000256" key="7">
    <source>
        <dbReference type="ARBA" id="ARBA00023136"/>
    </source>
</evidence>
<dbReference type="InterPro" id="IPR006182">
    <property type="entry name" value="FliF_N_dom"/>
</dbReference>
<proteinExistence type="inferred from homology"/>
<evidence type="ECO:0000256" key="6">
    <source>
        <dbReference type="ARBA" id="ARBA00022989"/>
    </source>
</evidence>
<dbReference type="EMBL" id="JBHUEA010000018">
    <property type="protein sequence ID" value="MFD1722223.1"/>
    <property type="molecule type" value="Genomic_DNA"/>
</dbReference>
<dbReference type="InterPro" id="IPR013556">
    <property type="entry name" value="Flag_M-ring_C"/>
</dbReference>
<evidence type="ECO:0000313" key="14">
    <source>
        <dbReference type="EMBL" id="MFD1722223.1"/>
    </source>
</evidence>
<dbReference type="Pfam" id="PF01514">
    <property type="entry name" value="YscJ_FliF"/>
    <property type="match status" value="1"/>
</dbReference>
<dbReference type="Gene3D" id="3.30.300.30">
    <property type="match status" value="1"/>
</dbReference>
<evidence type="ECO:0000256" key="2">
    <source>
        <dbReference type="ARBA" id="ARBA00004651"/>
    </source>
</evidence>
<comment type="subcellular location">
    <subcellularLocation>
        <location evidence="1 9">Bacterial flagellum basal body</location>
    </subcellularLocation>
    <subcellularLocation>
        <location evidence="2">Cell membrane</location>
        <topology evidence="2">Multi-pass membrane protein</topology>
    </subcellularLocation>
</comment>
<keyword evidence="14" id="KW-0969">Cilium</keyword>
<keyword evidence="7 11" id="KW-0472">Membrane</keyword>
<reference evidence="15" key="1">
    <citation type="journal article" date="2019" name="Int. J. Syst. Evol. Microbiol.">
        <title>The Global Catalogue of Microorganisms (GCM) 10K type strain sequencing project: providing services to taxonomists for standard genome sequencing and annotation.</title>
        <authorList>
            <consortium name="The Broad Institute Genomics Platform"/>
            <consortium name="The Broad Institute Genome Sequencing Center for Infectious Disease"/>
            <person name="Wu L."/>
            <person name="Ma J."/>
        </authorList>
    </citation>
    <scope>NUCLEOTIDE SEQUENCE [LARGE SCALE GENOMIC DNA]</scope>
    <source>
        <strain evidence="15">CGMCC 1.12471</strain>
    </source>
</reference>
<protein>
    <recommendedName>
        <fullName evidence="9">Flagellar M-ring protein</fullName>
    </recommendedName>
</protein>
<dbReference type="NCBIfam" id="TIGR00206">
    <property type="entry name" value="fliF"/>
    <property type="match status" value="1"/>
</dbReference>
<feature type="compositionally biased region" description="Polar residues" evidence="10">
    <location>
        <begin position="262"/>
        <end position="288"/>
    </location>
</feature>
<evidence type="ECO:0000259" key="12">
    <source>
        <dbReference type="Pfam" id="PF01514"/>
    </source>
</evidence>
<dbReference type="PRINTS" id="PR01009">
    <property type="entry name" value="FLGMRINGFLIF"/>
</dbReference>
<evidence type="ECO:0000256" key="10">
    <source>
        <dbReference type="SAM" id="MobiDB-lite"/>
    </source>
</evidence>
<sequence length="548" mass="54862">MKRLNGAGTRLLATIREFTVAQRTIAIIGVAVLVLGGIALANAVGKPTMTPLYSNLPASEASAVVAQLQKDKVQYDLTDGGSTILVPAGSVDAERLATATLLSSGAGGYSLLDSMGVTASQFQQDVTFKRAIEGELAKTIESIQGVSAASVQLAIPEQTVFSDEKQSPTASVFVNTASTLTSAQVGAVVHLVSAAYPGLTDTNVSVVDQRGNTLSAVGGGTAGAASDQASDYEARTRDAVQTMLDKVLGPGQAMVTVAADVSRSSGTKRSETYTTPSQAPVLSESTNEQTYNGGAANGGAASGVLGNDTTSIPAGGAAGTGSSGKYVSKQGVKNNGVDKTVTDETIVPGTLNRQTIAVAVNTPAGAIASTAQISQLVSNAAGVNTARGDSVSVNFLPFSNAAAKQAAAALAQSQKDAGAAQTTEIITTAIKVVGGLLLLILLFVLLKKLFKREEPAATAVDGGVLGVVPGGLPGDPALLGAGAPGQLGGWAGMPGAQGLPAGIAPTEVLPTADPAYAQMQADVDALAGGDPAQTAEYLRVLMGERSRA</sequence>
<keyword evidence="8 9" id="KW-0975">Bacterial flagellum</keyword>